<dbReference type="GO" id="GO:0009306">
    <property type="term" value="P:protein secretion"/>
    <property type="evidence" value="ECO:0007669"/>
    <property type="project" value="InterPro"/>
</dbReference>
<keyword evidence="10" id="KW-0653">Protein transport</keyword>
<evidence type="ECO:0000313" key="22">
    <source>
        <dbReference type="EMBL" id="KAJ9613800.1"/>
    </source>
</evidence>
<keyword evidence="12 15" id="KW-0472">Membrane</keyword>
<dbReference type="NCBIfam" id="TIGR02517">
    <property type="entry name" value="type_II_gspD"/>
    <property type="match status" value="1"/>
</dbReference>
<dbReference type="Gene3D" id="3.30.1370.120">
    <property type="match status" value="3"/>
</dbReference>
<evidence type="ECO:0008006" key="23">
    <source>
        <dbReference type="Google" id="ProtNLM"/>
    </source>
</evidence>
<feature type="compositionally biased region" description="Polar residues" evidence="14">
    <location>
        <begin position="1131"/>
        <end position="1140"/>
    </location>
</feature>
<evidence type="ECO:0000256" key="7">
    <source>
        <dbReference type="ARBA" id="ARBA00022519"/>
    </source>
</evidence>
<dbReference type="InterPro" id="IPR025691">
    <property type="entry name" value="GspL_pp_dom"/>
</dbReference>
<dbReference type="InterPro" id="IPR049179">
    <property type="entry name" value="T2SSK_SAM-like_2nd"/>
</dbReference>
<keyword evidence="6" id="KW-1003">Cell membrane</keyword>
<evidence type="ECO:0000259" key="19">
    <source>
        <dbReference type="Pfam" id="PF05134"/>
    </source>
</evidence>
<dbReference type="InterPro" id="IPR001775">
    <property type="entry name" value="GspD/PilQ"/>
</dbReference>
<keyword evidence="4" id="KW-0813">Transport</keyword>
<feature type="domain" description="GspD-like N0" evidence="21">
    <location>
        <begin position="859"/>
        <end position="928"/>
    </location>
</feature>
<keyword evidence="8 15" id="KW-0812">Transmembrane</keyword>
<dbReference type="PANTHER" id="PTHR30332:SF24">
    <property type="entry name" value="SECRETIN GSPD-RELATED"/>
    <property type="match status" value="1"/>
</dbReference>
<dbReference type="Pfam" id="PF21305">
    <property type="entry name" value="type_II_gspD_N0"/>
    <property type="match status" value="1"/>
</dbReference>
<evidence type="ECO:0000259" key="16">
    <source>
        <dbReference type="Pfam" id="PF00263"/>
    </source>
</evidence>
<feature type="region of interest" description="Disordered" evidence="14">
    <location>
        <begin position="1504"/>
        <end position="1531"/>
    </location>
</feature>
<dbReference type="Pfam" id="PF12693">
    <property type="entry name" value="GspL_C"/>
    <property type="match status" value="1"/>
</dbReference>
<comment type="subcellular location">
    <subcellularLocation>
        <location evidence="1">Cell inner membrane</location>
        <topology evidence="1">Single-pass membrane protein</topology>
    </subcellularLocation>
    <subcellularLocation>
        <location evidence="2">Cell outer membrane</location>
    </subcellularLocation>
</comment>
<evidence type="ECO:0000256" key="9">
    <source>
        <dbReference type="ARBA" id="ARBA00022729"/>
    </source>
</evidence>
<dbReference type="SUPFAM" id="SSF53067">
    <property type="entry name" value="Actin-like ATPase domain"/>
    <property type="match status" value="1"/>
</dbReference>
<evidence type="ECO:0000256" key="15">
    <source>
        <dbReference type="SAM" id="Phobius"/>
    </source>
</evidence>
<dbReference type="Pfam" id="PF03958">
    <property type="entry name" value="Secretin_N"/>
    <property type="match status" value="3"/>
</dbReference>
<feature type="region of interest" description="Disordered" evidence="14">
    <location>
        <begin position="1119"/>
        <end position="1172"/>
    </location>
</feature>
<dbReference type="InterPro" id="IPR007690">
    <property type="entry name" value="T2SS_GspM"/>
</dbReference>
<keyword evidence="13" id="KW-0998">Cell outer membrane</keyword>
<keyword evidence="7" id="KW-0997">Cell inner membrane</keyword>
<dbReference type="InterPro" id="IPR050810">
    <property type="entry name" value="Bact_Secretion_Sys_Channel"/>
</dbReference>
<dbReference type="InterPro" id="IPR005628">
    <property type="entry name" value="GspK"/>
</dbReference>
<dbReference type="InterPro" id="IPR005644">
    <property type="entry name" value="NolW-like"/>
</dbReference>
<dbReference type="Pfam" id="PF04612">
    <property type="entry name" value="T2SSM"/>
    <property type="match status" value="1"/>
</dbReference>
<evidence type="ECO:0000256" key="3">
    <source>
        <dbReference type="ARBA" id="ARBA00006980"/>
    </source>
</evidence>
<evidence type="ECO:0000256" key="2">
    <source>
        <dbReference type="ARBA" id="ARBA00004442"/>
    </source>
</evidence>
<dbReference type="Pfam" id="PF05134">
    <property type="entry name" value="T2SSL"/>
    <property type="match status" value="1"/>
</dbReference>
<dbReference type="GO" id="GO:0005886">
    <property type="term" value="C:plasma membrane"/>
    <property type="evidence" value="ECO:0007669"/>
    <property type="project" value="UniProtKB-SubCell"/>
</dbReference>
<dbReference type="Gene3D" id="3.30.420.380">
    <property type="match status" value="1"/>
</dbReference>
<feature type="domain" description="NolW-like" evidence="18">
    <location>
        <begin position="1089"/>
        <end position="1212"/>
    </location>
</feature>
<feature type="compositionally biased region" description="Basic and acidic residues" evidence="14">
    <location>
        <begin position="1154"/>
        <end position="1164"/>
    </location>
</feature>
<keyword evidence="9" id="KW-0732">Signal</keyword>
<feature type="domain" description="T2SS protein K second SAM-like" evidence="17">
    <location>
        <begin position="198"/>
        <end position="247"/>
    </location>
</feature>
<evidence type="ECO:0000256" key="10">
    <source>
        <dbReference type="ARBA" id="ARBA00022927"/>
    </source>
</evidence>
<feature type="transmembrane region" description="Helical" evidence="15">
    <location>
        <begin position="686"/>
        <end position="704"/>
    </location>
</feature>
<evidence type="ECO:0000256" key="1">
    <source>
        <dbReference type="ARBA" id="ARBA00004377"/>
    </source>
</evidence>
<dbReference type="InterPro" id="IPR038591">
    <property type="entry name" value="NolW-like_sf"/>
</dbReference>
<comment type="caution">
    <text evidence="22">The sequence shown here is derived from an EMBL/GenBank/DDBJ whole genome shotgun (WGS) entry which is preliminary data.</text>
</comment>
<feature type="domain" description="NolW-like" evidence="18">
    <location>
        <begin position="952"/>
        <end position="1011"/>
    </location>
</feature>
<dbReference type="Pfam" id="PF00263">
    <property type="entry name" value="Secretin"/>
    <property type="match status" value="1"/>
</dbReference>
<dbReference type="EMBL" id="JAPDRN010000192">
    <property type="protein sequence ID" value="KAJ9613800.1"/>
    <property type="molecule type" value="Genomic_DNA"/>
</dbReference>
<evidence type="ECO:0000256" key="8">
    <source>
        <dbReference type="ARBA" id="ARBA00022692"/>
    </source>
</evidence>
<sequence>MARRNIPGAFARQQGMAVIVAMLVVALVAVIATALLTRQSAQLRAVRSDQLRMQVRMTVDATLERASQQLRDDAREQLTTVGSGRWARPLQLQLPLPVHLQLVDAQSKFNLRTLLADGQPAAEALRAFTTLCAGQGLSRAACASAATLIQSRLRDGERQARAPLPRESLIEQVLAGADPLAVQALARHTVVLPAQTLVNANTSDIAVLQAIAPGVDAGRLQALLGERDRGHWLLNRGDIANRLQLSNEQMALMPLGIHSEWFLAVGQVEADGASVDFRALIWREYRDDSLRMRLSALDRLDGDSAVEWAQLHKDRVLATGSDSLSTLGQRFPQAMVHASLDPQDLILLELQLPPLSGRRLQAALQGEVEAMLLDDLQEVALGHGTQAADGTVAVAWLGLQAIARVQQQLQDCGLQLLALHPTPLLLPWSAGQATLQVCGEHVLVRCGRDRGFVQWCSGRDLASVMQMLAVRLQQAGVQAVQWIDAVPAAWAERLPASVLAQALQSSGPLPGWSLPLPAMGAGAPRLAIGLALAATVLAALGLQLQVSRWHGEAEALRQDMTQQFSTHFPEIHEVVDPVLQARRALAVPAAPRTLPAVQQQVASVLQAIPELAGQIRSLRYQPGQLEMELDADAQALAEDAQRLERWQQATQAQGLQLAREAAGLRPAASLNGLQQRWQRLAARERAMLLLMSAAVVAAALWLGWLQPLLKQRSHWQAELPRLQAQSAALAPLLRAREQQQQAQGQRPTLAGLRQQITAAGLAGSLHIETRDGRWHLQVRSVPADALWNWLLPLLADPAIELQQLQLQRTGDANMPAARISGNIAMRSLGCSAVLALVVGLAHLPAAVQAQDASGEPVQLNLVDTDIGGVLRMAARFTGRQFLVDPRVTGKMTVVSDGPVSRVQAYQLLLGALRMRGFAVVESGGVSRVVPQADAKLLGGRVGAGGAGGEIATRTFALRYESAAALVAVLRPMITADNPITANPGNNTLVITDYADNLERIARVIASVDTPAGMDTDVVKLQQGIAVDVAAMVAPLLDAQDAEPAQKVVVMADPRSNSVLLRSSSPGRTRLARQLVEKLDKAQDESGNLHVVYLRNAQATQLAGVLRGVVAGQSDAPAMGSSDGITALPGETSPNASTPAQPAQGKSKGNALESPRLDPGRRDPIDAGSTGFSQNGISVQADIATNTLLISAPEPVYRNLRRVIDQLDQRRAQVLVESLIVEVNQTDAAELGVQWMLGNGRTFGGTHFGGATGGSGISTTARTTLDVLPKDGLNIGVIDGTINLPGVGQILNMKALANALQSKGGANILSTPNLMTLDNEAASIMVGQTVPFVSGRYVTDGGGGSNNPFQTIEREDVGLKLRVRPQISEGGTVKLDIYQEVSSIDAQSSGSAGIITNKRALDTSVLLDDGQIMVLGGLLEDSVSHGRDAVPGLGKIPVLGALFRSDTRKRAKTNLMVFLRPHVVRDPAAGQRLTRDRYDYMRNAQAAAQPVQSWALPALSAPQLPPQDLSVLGQGNARDGQGQPPQNGSLAALYPASEGNVQVVQFAQGLDAARAIQAVAQVRALGLQAYAQTTPGETGQRLRVRVARDPATLDPALQQLRGLGYTPELVIGP</sequence>
<gene>
    <name evidence="22" type="ORF">H2204_014618</name>
</gene>
<evidence type="ECO:0000259" key="21">
    <source>
        <dbReference type="Pfam" id="PF21305"/>
    </source>
</evidence>
<dbReference type="PANTHER" id="PTHR30332">
    <property type="entry name" value="PROBABLE GENERAL SECRETION PATHWAY PROTEIN D"/>
    <property type="match status" value="1"/>
</dbReference>
<evidence type="ECO:0000256" key="11">
    <source>
        <dbReference type="ARBA" id="ARBA00022989"/>
    </source>
</evidence>
<dbReference type="PRINTS" id="PR01032">
    <property type="entry name" value="PHAGEIV"/>
</dbReference>
<proteinExistence type="inferred from homology"/>
<feature type="domain" description="NolW-like" evidence="18">
    <location>
        <begin position="1015"/>
        <end position="1083"/>
    </location>
</feature>
<dbReference type="InterPro" id="IPR013356">
    <property type="entry name" value="T2SS_GspD"/>
</dbReference>
<evidence type="ECO:0000256" key="4">
    <source>
        <dbReference type="ARBA" id="ARBA00022448"/>
    </source>
</evidence>
<dbReference type="InterPro" id="IPR024230">
    <property type="entry name" value="GspL_cyto_dom"/>
</dbReference>
<evidence type="ECO:0000256" key="14">
    <source>
        <dbReference type="SAM" id="MobiDB-lite"/>
    </source>
</evidence>
<feature type="domain" description="GspL periplasmic" evidence="20">
    <location>
        <begin position="525"/>
        <end position="660"/>
    </location>
</feature>
<dbReference type="InterPro" id="IPR007812">
    <property type="entry name" value="T2SS_protein-GspL"/>
</dbReference>
<dbReference type="NCBIfam" id="TIGR01709">
    <property type="entry name" value="typeII_sec_gspL"/>
    <property type="match status" value="1"/>
</dbReference>
<comment type="similarity">
    <text evidence="3">Belongs to the bacterial secretin family. GSP D subfamily.</text>
</comment>
<keyword evidence="5" id="KW-1134">Transmembrane beta strand</keyword>
<reference evidence="22" key="1">
    <citation type="submission" date="2022-10" db="EMBL/GenBank/DDBJ databases">
        <title>Culturing micro-colonial fungi from biological soil crusts in the Mojave desert and describing Neophaeococcomyces mojavensis, and introducing the new genera and species Taxawa tesnikishii.</title>
        <authorList>
            <person name="Kurbessoian T."/>
            <person name="Stajich J.E."/>
        </authorList>
    </citation>
    <scope>NUCLEOTIDE SEQUENCE</scope>
    <source>
        <strain evidence="22">TK_35</strain>
    </source>
</reference>
<dbReference type="InterPro" id="IPR004846">
    <property type="entry name" value="T2SS/T3SS_dom"/>
</dbReference>
<evidence type="ECO:0000256" key="6">
    <source>
        <dbReference type="ARBA" id="ARBA00022475"/>
    </source>
</evidence>
<protein>
    <recommendedName>
        <fullName evidence="23">Type II secretion system protein GspD</fullName>
    </recommendedName>
</protein>
<dbReference type="GO" id="GO:0019867">
    <property type="term" value="C:outer membrane"/>
    <property type="evidence" value="ECO:0007669"/>
    <property type="project" value="InterPro"/>
</dbReference>
<dbReference type="InterPro" id="IPR049371">
    <property type="entry name" value="GspD-like_N0"/>
</dbReference>
<evidence type="ECO:0000259" key="18">
    <source>
        <dbReference type="Pfam" id="PF03958"/>
    </source>
</evidence>
<dbReference type="NCBIfam" id="NF037980">
    <property type="entry name" value="T2SS_GspK"/>
    <property type="match status" value="1"/>
</dbReference>
<dbReference type="Pfam" id="PF03934">
    <property type="entry name" value="T2SSK"/>
    <property type="match status" value="1"/>
</dbReference>
<evidence type="ECO:0000259" key="20">
    <source>
        <dbReference type="Pfam" id="PF12693"/>
    </source>
</evidence>
<evidence type="ECO:0000256" key="5">
    <source>
        <dbReference type="ARBA" id="ARBA00022452"/>
    </source>
</evidence>
<dbReference type="PRINTS" id="PR00811">
    <property type="entry name" value="BCTERIALGSPD"/>
</dbReference>
<evidence type="ECO:0000256" key="13">
    <source>
        <dbReference type="ARBA" id="ARBA00023237"/>
    </source>
</evidence>
<evidence type="ECO:0000259" key="17">
    <source>
        <dbReference type="Pfam" id="PF03934"/>
    </source>
</evidence>
<dbReference type="InterPro" id="IPR043129">
    <property type="entry name" value="ATPase_NBD"/>
</dbReference>
<evidence type="ECO:0000256" key="12">
    <source>
        <dbReference type="ARBA" id="ARBA00023136"/>
    </source>
</evidence>
<feature type="domain" description="Type II/III secretion system secretin-like" evidence="16">
    <location>
        <begin position="1298"/>
        <end position="1464"/>
    </location>
</feature>
<keyword evidence="11 15" id="KW-1133">Transmembrane helix</keyword>
<organism evidence="22">
    <name type="scientific">Knufia peltigerae</name>
    <dbReference type="NCBI Taxonomy" id="1002370"/>
    <lineage>
        <taxon>Eukaryota</taxon>
        <taxon>Fungi</taxon>
        <taxon>Dikarya</taxon>
        <taxon>Ascomycota</taxon>
        <taxon>Pezizomycotina</taxon>
        <taxon>Eurotiomycetes</taxon>
        <taxon>Chaetothyriomycetidae</taxon>
        <taxon>Chaetothyriales</taxon>
        <taxon>Trichomeriaceae</taxon>
        <taxon>Knufia</taxon>
    </lineage>
</organism>
<accession>A0AA38XI14</accession>
<feature type="domain" description="GspL cytoplasmic actin-ATPase-like" evidence="19">
    <location>
        <begin position="293"/>
        <end position="464"/>
    </location>
</feature>
<name>A0AA38XI14_9EURO</name>